<evidence type="ECO:0000313" key="3">
    <source>
        <dbReference type="Proteomes" id="UP001597508"/>
    </source>
</evidence>
<dbReference type="InterPro" id="IPR046495">
    <property type="entry name" value="DUF6588"/>
</dbReference>
<dbReference type="RefSeq" id="WP_379665093.1">
    <property type="nucleotide sequence ID" value="NZ_JBHULH010000001.1"/>
</dbReference>
<dbReference type="EMBL" id="JBHULH010000001">
    <property type="protein sequence ID" value="MFD2566385.1"/>
    <property type="molecule type" value="Genomic_DNA"/>
</dbReference>
<sequence length="343" mass="36663">MKKFLLVFVSVFTLTFSAKAQTNDGFESILLAADDAEKLVGAYINPAMTGLIYGMNNGWYHTAKVHKLFGFDISIGLNASIVPSSDEIFRFADLGLTNVTSTSQTAATVAGPNSLEAPVTFSGTIQGQAVTATFNMPGGVKDDLPLNAVPTPAVQFTMGLPWKIDGMVRLVPKVGSDNVKGSLLGLGVKKEITSWFGPMEKTPLHVSLLAAFTSMTVDYDIQAESTIPGSNQKAEFDLNSYTIEAIASLNFPFINIFGGFGYNGGSSDLSMSGTYQLEYNTGLPAPNDTLTETVVDPVDLSFNASGFKTTLGARISLGFFKIFGSYTIQEYNTLNAGIAFSFR</sequence>
<reference evidence="3" key="1">
    <citation type="journal article" date="2019" name="Int. J. Syst. Evol. Microbiol.">
        <title>The Global Catalogue of Microorganisms (GCM) 10K type strain sequencing project: providing services to taxonomists for standard genome sequencing and annotation.</title>
        <authorList>
            <consortium name="The Broad Institute Genomics Platform"/>
            <consortium name="The Broad Institute Genome Sequencing Center for Infectious Disease"/>
            <person name="Wu L."/>
            <person name="Ma J."/>
        </authorList>
    </citation>
    <scope>NUCLEOTIDE SEQUENCE [LARGE SCALE GENOMIC DNA]</scope>
    <source>
        <strain evidence="3">KCTC 52127</strain>
    </source>
</reference>
<gene>
    <name evidence="2" type="ORF">ACFSRZ_03315</name>
</gene>
<comment type="caution">
    <text evidence="2">The sequence shown here is derived from an EMBL/GenBank/DDBJ whole genome shotgun (WGS) entry which is preliminary data.</text>
</comment>
<keyword evidence="1" id="KW-0732">Signal</keyword>
<dbReference type="Pfam" id="PF20230">
    <property type="entry name" value="DUF6588"/>
    <property type="match status" value="1"/>
</dbReference>
<feature type="chain" id="PRO_5047227322" evidence="1">
    <location>
        <begin position="21"/>
        <end position="343"/>
    </location>
</feature>
<keyword evidence="3" id="KW-1185">Reference proteome</keyword>
<accession>A0ABW5LNN1</accession>
<proteinExistence type="predicted"/>
<evidence type="ECO:0000256" key="1">
    <source>
        <dbReference type="SAM" id="SignalP"/>
    </source>
</evidence>
<evidence type="ECO:0000313" key="2">
    <source>
        <dbReference type="EMBL" id="MFD2566385.1"/>
    </source>
</evidence>
<organism evidence="2 3">
    <name type="scientific">Pseudotenacibaculum haliotis</name>
    <dbReference type="NCBI Taxonomy" id="1862138"/>
    <lineage>
        <taxon>Bacteria</taxon>
        <taxon>Pseudomonadati</taxon>
        <taxon>Bacteroidota</taxon>
        <taxon>Flavobacteriia</taxon>
        <taxon>Flavobacteriales</taxon>
        <taxon>Flavobacteriaceae</taxon>
        <taxon>Pseudotenacibaculum</taxon>
    </lineage>
</organism>
<dbReference type="Proteomes" id="UP001597508">
    <property type="component" value="Unassembled WGS sequence"/>
</dbReference>
<protein>
    <submittedName>
        <fullName evidence="2">DUF6588 family protein</fullName>
    </submittedName>
</protein>
<name>A0ABW5LNN1_9FLAO</name>
<feature type="signal peptide" evidence="1">
    <location>
        <begin position="1"/>
        <end position="20"/>
    </location>
</feature>